<dbReference type="InterPro" id="IPR002885">
    <property type="entry name" value="PPR_rpt"/>
</dbReference>
<dbReference type="Pfam" id="PF13041">
    <property type="entry name" value="PPR_2"/>
    <property type="match status" value="1"/>
</dbReference>
<dbReference type="Proteomes" id="UP000233551">
    <property type="component" value="Unassembled WGS sequence"/>
</dbReference>
<evidence type="ECO:0000313" key="3">
    <source>
        <dbReference type="EMBL" id="PKI48426.1"/>
    </source>
</evidence>
<name>A0A2I0IYB7_PUNGR</name>
<dbReference type="PROSITE" id="PS51375">
    <property type="entry name" value="PPR"/>
    <property type="match status" value="1"/>
</dbReference>
<dbReference type="EMBL" id="PGOL01002388">
    <property type="protein sequence ID" value="PKI48426.1"/>
    <property type="molecule type" value="Genomic_DNA"/>
</dbReference>
<reference evidence="3 4" key="1">
    <citation type="submission" date="2017-11" db="EMBL/GenBank/DDBJ databases">
        <title>De-novo sequencing of pomegranate (Punica granatum L.) genome.</title>
        <authorList>
            <person name="Akparov Z."/>
            <person name="Amiraslanov A."/>
            <person name="Hajiyeva S."/>
            <person name="Abbasov M."/>
            <person name="Kaur K."/>
            <person name="Hamwieh A."/>
            <person name="Solovyev V."/>
            <person name="Salamov A."/>
            <person name="Braich B."/>
            <person name="Kosarev P."/>
            <person name="Mahmoud A."/>
            <person name="Hajiyev E."/>
            <person name="Babayeva S."/>
            <person name="Izzatullayeva V."/>
            <person name="Mammadov A."/>
            <person name="Mammadov A."/>
            <person name="Sharifova S."/>
            <person name="Ojaghi J."/>
            <person name="Eynullazada K."/>
            <person name="Bayramov B."/>
            <person name="Abdulazimova A."/>
            <person name="Shahmuradov I."/>
        </authorList>
    </citation>
    <scope>NUCLEOTIDE SEQUENCE [LARGE SCALE GENOMIC DNA]</scope>
    <source>
        <strain evidence="4">cv. AG2017</strain>
        <tissue evidence="3">Leaf</tissue>
    </source>
</reference>
<gene>
    <name evidence="3" type="ORF">CRG98_031178</name>
</gene>
<dbReference type="Gene3D" id="1.25.40.10">
    <property type="entry name" value="Tetratricopeptide repeat domain"/>
    <property type="match status" value="2"/>
</dbReference>
<dbReference type="NCBIfam" id="TIGR00756">
    <property type="entry name" value="PPR"/>
    <property type="match status" value="1"/>
</dbReference>
<comment type="caution">
    <text evidence="3">The sequence shown here is derived from an EMBL/GenBank/DDBJ whole genome shotgun (WGS) entry which is preliminary data.</text>
</comment>
<dbReference type="GO" id="GO:0003723">
    <property type="term" value="F:RNA binding"/>
    <property type="evidence" value="ECO:0007669"/>
    <property type="project" value="InterPro"/>
</dbReference>
<evidence type="ECO:0000256" key="1">
    <source>
        <dbReference type="ARBA" id="ARBA00022737"/>
    </source>
</evidence>
<accession>A0A2I0IYB7</accession>
<dbReference type="InterPro" id="IPR046960">
    <property type="entry name" value="PPR_At4g14850-like_plant"/>
</dbReference>
<protein>
    <recommendedName>
        <fullName evidence="5">Pentatricopeptide repeat-containing protein</fullName>
    </recommendedName>
</protein>
<sequence>MCGHWGPEARPGAPWVFEFNKNSHVRNTLVHVYSLCVGGIECSRKLFDEMPSQDTVSWSAMIGGYVRAGLSADAVALFRKMQVSGVKPDEVTMVLVLSACADLDMDDKTIVSRTSVIGGMPMHGYGSESVALYEKMINAGVVPGDVAFIGLILACSHSGLDREGRKYFTLMKEKFGIEPKILH</sequence>
<evidence type="ECO:0000313" key="4">
    <source>
        <dbReference type="Proteomes" id="UP000233551"/>
    </source>
</evidence>
<dbReference type="AlphaFoldDB" id="A0A2I0IYB7"/>
<dbReference type="STRING" id="22663.A0A2I0IYB7"/>
<organism evidence="3 4">
    <name type="scientific">Punica granatum</name>
    <name type="common">Pomegranate</name>
    <dbReference type="NCBI Taxonomy" id="22663"/>
    <lineage>
        <taxon>Eukaryota</taxon>
        <taxon>Viridiplantae</taxon>
        <taxon>Streptophyta</taxon>
        <taxon>Embryophyta</taxon>
        <taxon>Tracheophyta</taxon>
        <taxon>Spermatophyta</taxon>
        <taxon>Magnoliopsida</taxon>
        <taxon>eudicotyledons</taxon>
        <taxon>Gunneridae</taxon>
        <taxon>Pentapetalae</taxon>
        <taxon>rosids</taxon>
        <taxon>malvids</taxon>
        <taxon>Myrtales</taxon>
        <taxon>Lythraceae</taxon>
        <taxon>Punica</taxon>
    </lineage>
</organism>
<evidence type="ECO:0008006" key="5">
    <source>
        <dbReference type="Google" id="ProtNLM"/>
    </source>
</evidence>
<proteinExistence type="predicted"/>
<dbReference type="InterPro" id="IPR011990">
    <property type="entry name" value="TPR-like_helical_dom_sf"/>
</dbReference>
<dbReference type="GO" id="GO:0009451">
    <property type="term" value="P:RNA modification"/>
    <property type="evidence" value="ECO:0007669"/>
    <property type="project" value="InterPro"/>
</dbReference>
<keyword evidence="1" id="KW-0677">Repeat</keyword>
<keyword evidence="4" id="KW-1185">Reference proteome</keyword>
<feature type="repeat" description="PPR" evidence="2">
    <location>
        <begin position="54"/>
        <end position="88"/>
    </location>
</feature>
<dbReference type="PANTHER" id="PTHR47926">
    <property type="entry name" value="PENTATRICOPEPTIDE REPEAT-CONTAINING PROTEIN"/>
    <property type="match status" value="1"/>
</dbReference>
<evidence type="ECO:0000256" key="2">
    <source>
        <dbReference type="PROSITE-ProRule" id="PRU00708"/>
    </source>
</evidence>